<comment type="caution">
    <text evidence="2">The sequence shown here is derived from an EMBL/GenBank/DDBJ whole genome shotgun (WGS) entry which is preliminary data.</text>
</comment>
<protein>
    <submittedName>
        <fullName evidence="2">Serine/threonine protein phosphatase</fullName>
    </submittedName>
</protein>
<accession>A0A396RLZ9</accession>
<keyword evidence="3" id="KW-1185">Reference proteome</keyword>
<dbReference type="OrthoDB" id="9807890at2"/>
<dbReference type="InterPro" id="IPR029052">
    <property type="entry name" value="Metallo-depent_PP-like"/>
</dbReference>
<evidence type="ECO:0000313" key="2">
    <source>
        <dbReference type="EMBL" id="RHW16646.1"/>
    </source>
</evidence>
<dbReference type="InterPro" id="IPR004843">
    <property type="entry name" value="Calcineurin-like_PHP"/>
</dbReference>
<sequence>MFNFLRPRQPVRASGPAIPPGMRVYAIGDVHGRLDLLDRLLDAIANDDATRESTEVRLIFLGDLIDRGPQSREVIDRVLALKDNDIDVAVLRGNHEEVFQLVLDGDEEALRFFNRIGGRETILSYGIDAEFFACAELPELQAALIENVPARHIQLLRECEDMVEIGDYLFVHAGIRPGTALDQQRTADLRWIRGGFLDFEGSHPRMIVHGHTPSAEIEWRSNRIGVDTGAYESGVLSAIGIEGAERWALSTALETV</sequence>
<evidence type="ECO:0000259" key="1">
    <source>
        <dbReference type="Pfam" id="PF00149"/>
    </source>
</evidence>
<dbReference type="PANTHER" id="PTHR42850:SF4">
    <property type="entry name" value="ZINC-DEPENDENT ENDOPOLYPHOSPHATASE"/>
    <property type="match status" value="1"/>
</dbReference>
<dbReference type="GO" id="GO:0008803">
    <property type="term" value="F:bis(5'-nucleosyl)-tetraphosphatase (symmetrical) activity"/>
    <property type="evidence" value="ECO:0007669"/>
    <property type="project" value="TreeGrafter"/>
</dbReference>
<dbReference type="SUPFAM" id="SSF56300">
    <property type="entry name" value="Metallo-dependent phosphatases"/>
    <property type="match status" value="1"/>
</dbReference>
<name>A0A396RLZ9_9SPHN</name>
<dbReference type="Gene3D" id="3.60.21.10">
    <property type="match status" value="1"/>
</dbReference>
<reference evidence="2 3" key="1">
    <citation type="submission" date="2018-08" db="EMBL/GenBank/DDBJ databases">
        <title>The multiple taxonomic identification of Sphingomonas gilva.</title>
        <authorList>
            <person name="Zhu D."/>
            <person name="Zheng S."/>
        </authorList>
    </citation>
    <scope>NUCLEOTIDE SEQUENCE [LARGE SCALE GENOMIC DNA]</scope>
    <source>
        <strain evidence="2 3">ZDH117</strain>
    </source>
</reference>
<evidence type="ECO:0000313" key="3">
    <source>
        <dbReference type="Proteomes" id="UP000266693"/>
    </source>
</evidence>
<dbReference type="Proteomes" id="UP000266693">
    <property type="component" value="Unassembled WGS sequence"/>
</dbReference>
<organism evidence="2 3">
    <name type="scientific">Sphingomonas gilva</name>
    <dbReference type="NCBI Taxonomy" id="2305907"/>
    <lineage>
        <taxon>Bacteria</taxon>
        <taxon>Pseudomonadati</taxon>
        <taxon>Pseudomonadota</taxon>
        <taxon>Alphaproteobacteria</taxon>
        <taxon>Sphingomonadales</taxon>
        <taxon>Sphingomonadaceae</taxon>
        <taxon>Sphingomonas</taxon>
    </lineage>
</organism>
<dbReference type="CDD" id="cd00144">
    <property type="entry name" value="MPP_PPP_family"/>
    <property type="match status" value="1"/>
</dbReference>
<gene>
    <name evidence="2" type="ORF">D1610_14735</name>
</gene>
<dbReference type="Pfam" id="PF00149">
    <property type="entry name" value="Metallophos"/>
    <property type="match status" value="1"/>
</dbReference>
<dbReference type="InterPro" id="IPR050126">
    <property type="entry name" value="Ap4A_hydrolase"/>
</dbReference>
<dbReference type="GO" id="GO:0005737">
    <property type="term" value="C:cytoplasm"/>
    <property type="evidence" value="ECO:0007669"/>
    <property type="project" value="TreeGrafter"/>
</dbReference>
<feature type="domain" description="Calcineurin-like phosphoesterase" evidence="1">
    <location>
        <begin position="22"/>
        <end position="217"/>
    </location>
</feature>
<dbReference type="AlphaFoldDB" id="A0A396RLZ9"/>
<proteinExistence type="predicted"/>
<dbReference type="PANTHER" id="PTHR42850">
    <property type="entry name" value="METALLOPHOSPHOESTERASE"/>
    <property type="match status" value="1"/>
</dbReference>
<dbReference type="GO" id="GO:0016791">
    <property type="term" value="F:phosphatase activity"/>
    <property type="evidence" value="ECO:0007669"/>
    <property type="project" value="TreeGrafter"/>
</dbReference>
<dbReference type="EMBL" id="QWLV01000008">
    <property type="protein sequence ID" value="RHW16646.1"/>
    <property type="molecule type" value="Genomic_DNA"/>
</dbReference>
<dbReference type="InterPro" id="IPR006186">
    <property type="entry name" value="Ser/Thr-sp_prot-phosphatase"/>
</dbReference>
<dbReference type="GO" id="GO:0110154">
    <property type="term" value="P:RNA decapping"/>
    <property type="evidence" value="ECO:0007669"/>
    <property type="project" value="TreeGrafter"/>
</dbReference>
<dbReference type="PRINTS" id="PR00114">
    <property type="entry name" value="STPHPHTASE"/>
</dbReference>